<evidence type="ECO:0000313" key="7">
    <source>
        <dbReference type="EMBL" id="KAK7268082.1"/>
    </source>
</evidence>
<reference evidence="7 8" key="1">
    <citation type="submission" date="2024-01" db="EMBL/GenBank/DDBJ databases">
        <title>The genomes of 5 underutilized Papilionoideae crops provide insights into root nodulation and disease resistanc.</title>
        <authorList>
            <person name="Yuan L."/>
        </authorList>
    </citation>
    <scope>NUCLEOTIDE SEQUENCE [LARGE SCALE GENOMIC DNA]</scope>
    <source>
        <strain evidence="7">ZHUSHIDOU_FW_LH</strain>
        <tissue evidence="7">Leaf</tissue>
    </source>
</reference>
<proteinExistence type="predicted"/>
<protein>
    <recommendedName>
        <fullName evidence="6">Late embryogenesis abundant protein LEA-2 subgroup domain-containing protein</fullName>
    </recommendedName>
</protein>
<gene>
    <name evidence="7" type="ORF">RIF29_20768</name>
</gene>
<accession>A0AAN9F1P5</accession>
<comment type="caution">
    <text evidence="7">The sequence shown here is derived from an EMBL/GenBank/DDBJ whole genome shotgun (WGS) entry which is preliminary data.</text>
</comment>
<sequence length="240" mass="27159">MSQLNGAYYGPSIPPPPKSHYHRRSDGGNCCCNCLCGLVKCCCGCIFSLICKLLTFILVIVAIVALLFWFIIRPNVINFHVNDATLTQFNYTNNNTLFYNLALNITVRNPNKRLGVYYDNIEARALYQDVRFGSQNLQPFFQHKKTTSFISAVFKGQQVMPLGEKQVSELNKEKGSGVYDIDVTLNLKVRFKLGLFKSGKLKPKVRCELKVPLKSHNGTSPGDVFQITECGWDYRSIFVH</sequence>
<evidence type="ECO:0000256" key="1">
    <source>
        <dbReference type="ARBA" id="ARBA00004167"/>
    </source>
</evidence>
<keyword evidence="3 5" id="KW-1133">Transmembrane helix</keyword>
<dbReference type="InterPro" id="IPR044839">
    <property type="entry name" value="NDR1-like"/>
</dbReference>
<keyword evidence="2 5" id="KW-0812">Transmembrane</keyword>
<organism evidence="7 8">
    <name type="scientific">Crotalaria pallida</name>
    <name type="common">Smooth rattlebox</name>
    <name type="synonym">Crotalaria striata</name>
    <dbReference type="NCBI Taxonomy" id="3830"/>
    <lineage>
        <taxon>Eukaryota</taxon>
        <taxon>Viridiplantae</taxon>
        <taxon>Streptophyta</taxon>
        <taxon>Embryophyta</taxon>
        <taxon>Tracheophyta</taxon>
        <taxon>Spermatophyta</taxon>
        <taxon>Magnoliopsida</taxon>
        <taxon>eudicotyledons</taxon>
        <taxon>Gunneridae</taxon>
        <taxon>Pentapetalae</taxon>
        <taxon>rosids</taxon>
        <taxon>fabids</taxon>
        <taxon>Fabales</taxon>
        <taxon>Fabaceae</taxon>
        <taxon>Papilionoideae</taxon>
        <taxon>50 kb inversion clade</taxon>
        <taxon>genistoids sensu lato</taxon>
        <taxon>core genistoids</taxon>
        <taxon>Crotalarieae</taxon>
        <taxon>Crotalaria</taxon>
    </lineage>
</organism>
<evidence type="ECO:0000256" key="5">
    <source>
        <dbReference type="SAM" id="Phobius"/>
    </source>
</evidence>
<evidence type="ECO:0000313" key="8">
    <source>
        <dbReference type="Proteomes" id="UP001372338"/>
    </source>
</evidence>
<name>A0AAN9F1P5_CROPI</name>
<evidence type="ECO:0000256" key="3">
    <source>
        <dbReference type="ARBA" id="ARBA00022989"/>
    </source>
</evidence>
<dbReference type="GO" id="GO:0098542">
    <property type="term" value="P:defense response to other organism"/>
    <property type="evidence" value="ECO:0007669"/>
    <property type="project" value="InterPro"/>
</dbReference>
<keyword evidence="8" id="KW-1185">Reference proteome</keyword>
<dbReference type="Pfam" id="PF03168">
    <property type="entry name" value="LEA_2"/>
    <property type="match status" value="1"/>
</dbReference>
<feature type="transmembrane region" description="Helical" evidence="5">
    <location>
        <begin position="53"/>
        <end position="72"/>
    </location>
</feature>
<feature type="domain" description="Late embryogenesis abundant protein LEA-2 subgroup" evidence="6">
    <location>
        <begin position="105"/>
        <end position="207"/>
    </location>
</feature>
<dbReference type="AlphaFoldDB" id="A0AAN9F1P5"/>
<evidence type="ECO:0000256" key="4">
    <source>
        <dbReference type="ARBA" id="ARBA00023136"/>
    </source>
</evidence>
<evidence type="ECO:0000256" key="2">
    <source>
        <dbReference type="ARBA" id="ARBA00022692"/>
    </source>
</evidence>
<dbReference type="PANTHER" id="PTHR31415">
    <property type="entry name" value="OS05G0367900 PROTEIN"/>
    <property type="match status" value="1"/>
</dbReference>
<dbReference type="PANTHER" id="PTHR31415:SF61">
    <property type="entry name" value="LATE EMBRYOGENESIS ABUNDANT PROTEIN"/>
    <property type="match status" value="1"/>
</dbReference>
<dbReference type="EMBL" id="JAYWIO010000004">
    <property type="protein sequence ID" value="KAK7268082.1"/>
    <property type="molecule type" value="Genomic_DNA"/>
</dbReference>
<dbReference type="GO" id="GO:0009506">
    <property type="term" value="C:plasmodesma"/>
    <property type="evidence" value="ECO:0007669"/>
    <property type="project" value="TreeGrafter"/>
</dbReference>
<dbReference type="InterPro" id="IPR004864">
    <property type="entry name" value="LEA_2"/>
</dbReference>
<keyword evidence="4 5" id="KW-0472">Membrane</keyword>
<dbReference type="GO" id="GO:0005886">
    <property type="term" value="C:plasma membrane"/>
    <property type="evidence" value="ECO:0007669"/>
    <property type="project" value="TreeGrafter"/>
</dbReference>
<dbReference type="Proteomes" id="UP001372338">
    <property type="component" value="Unassembled WGS sequence"/>
</dbReference>
<comment type="subcellular location">
    <subcellularLocation>
        <location evidence="1">Membrane</location>
        <topology evidence="1">Single-pass membrane protein</topology>
    </subcellularLocation>
</comment>
<evidence type="ECO:0000259" key="6">
    <source>
        <dbReference type="Pfam" id="PF03168"/>
    </source>
</evidence>